<dbReference type="PANTHER" id="PTHR36834">
    <property type="entry name" value="MEMBRANE PROTEIN-RELATED"/>
    <property type="match status" value="1"/>
</dbReference>
<dbReference type="PANTHER" id="PTHR36834:SF1">
    <property type="entry name" value="INTEGRAL MEMBRANE PROTEIN"/>
    <property type="match status" value="1"/>
</dbReference>
<feature type="transmembrane region" description="Helical" evidence="2">
    <location>
        <begin position="69"/>
        <end position="89"/>
    </location>
</feature>
<feature type="transmembrane region" description="Helical" evidence="2">
    <location>
        <begin position="198"/>
        <end position="221"/>
    </location>
</feature>
<dbReference type="InterPro" id="IPR053150">
    <property type="entry name" value="Teicoplanin_resist-assoc"/>
</dbReference>
<dbReference type="Pfam" id="PF04892">
    <property type="entry name" value="VanZ"/>
    <property type="match status" value="1"/>
</dbReference>
<evidence type="ECO:0000259" key="3">
    <source>
        <dbReference type="Pfam" id="PF04892"/>
    </source>
</evidence>
<feature type="region of interest" description="Disordered" evidence="1">
    <location>
        <begin position="1"/>
        <end position="22"/>
    </location>
</feature>
<feature type="transmembrane region" description="Helical" evidence="2">
    <location>
        <begin position="165"/>
        <end position="186"/>
    </location>
</feature>
<organism evidence="4 5">
    <name type="scientific">Glutamicibacter soli</name>
    <dbReference type="NCBI Taxonomy" id="453836"/>
    <lineage>
        <taxon>Bacteria</taxon>
        <taxon>Bacillati</taxon>
        <taxon>Actinomycetota</taxon>
        <taxon>Actinomycetes</taxon>
        <taxon>Micrococcales</taxon>
        <taxon>Micrococcaceae</taxon>
        <taxon>Glutamicibacter</taxon>
    </lineage>
</organism>
<feature type="transmembrane region" description="Helical" evidence="2">
    <location>
        <begin position="33"/>
        <end position="57"/>
    </location>
</feature>
<keyword evidence="2" id="KW-0812">Transmembrane</keyword>
<evidence type="ECO:0000313" key="5">
    <source>
        <dbReference type="Proteomes" id="UP000252167"/>
    </source>
</evidence>
<feature type="transmembrane region" description="Helical" evidence="2">
    <location>
        <begin position="242"/>
        <end position="261"/>
    </location>
</feature>
<protein>
    <recommendedName>
        <fullName evidence="3">VanZ-like domain-containing protein</fullName>
    </recommendedName>
</protein>
<keyword evidence="2" id="KW-1133">Transmembrane helix</keyword>
<feature type="transmembrane region" description="Helical" evidence="2">
    <location>
        <begin position="321"/>
        <end position="343"/>
    </location>
</feature>
<evidence type="ECO:0000313" key="4">
    <source>
        <dbReference type="EMBL" id="RBM03734.1"/>
    </source>
</evidence>
<feature type="transmembrane region" description="Helical" evidence="2">
    <location>
        <begin position="281"/>
        <end position="300"/>
    </location>
</feature>
<feature type="compositionally biased region" description="Low complexity" evidence="1">
    <location>
        <begin position="9"/>
        <end position="20"/>
    </location>
</feature>
<proteinExistence type="predicted"/>
<dbReference type="Proteomes" id="UP000252167">
    <property type="component" value="Unassembled WGS sequence"/>
</dbReference>
<keyword evidence="5" id="KW-1185">Reference proteome</keyword>
<dbReference type="EMBL" id="POAF01000001">
    <property type="protein sequence ID" value="RBM03734.1"/>
    <property type="molecule type" value="Genomic_DNA"/>
</dbReference>
<accession>A0A365YP29</accession>
<evidence type="ECO:0000256" key="2">
    <source>
        <dbReference type="SAM" id="Phobius"/>
    </source>
</evidence>
<feature type="domain" description="VanZ-like" evidence="3">
    <location>
        <begin position="78"/>
        <end position="214"/>
    </location>
</feature>
<feature type="transmembrane region" description="Helical" evidence="2">
    <location>
        <begin position="355"/>
        <end position="374"/>
    </location>
</feature>
<dbReference type="AlphaFoldDB" id="A0A365YP29"/>
<keyword evidence="2" id="KW-0472">Membrane</keyword>
<feature type="transmembrane region" description="Helical" evidence="2">
    <location>
        <begin position="133"/>
        <end position="153"/>
    </location>
</feature>
<comment type="caution">
    <text evidence="4">The sequence shown here is derived from an EMBL/GenBank/DDBJ whole genome shotgun (WGS) entry which is preliminary data.</text>
</comment>
<name>A0A365YP29_9MICC</name>
<gene>
    <name evidence="4" type="ORF">C1H84_00010</name>
</gene>
<evidence type="ECO:0000256" key="1">
    <source>
        <dbReference type="SAM" id="MobiDB-lite"/>
    </source>
</evidence>
<sequence length="394" mass="42501">MAEIPSDLPVPGRRPGCGRRPGVRLDGDMNSMIWPGAVAILGSVLFLGVAGIFLLALQYRRHGRLSWRRTITTAAAALYGFGLFSYTMLPLPATRDAFCRPGVAVPQLTPGHFLNDFADVYAQVGLRGLATSFTLWQVLFNIILFMPLGILAVRWLRGNMFTGMVLGLAASLAIELTQYTGVWGLYTCAYRVADVDDLIMNTFGALLGAIIAYLPVFAFLSSPREPRAEDAPPRPVTRTRRALADFFDSSFTGAAVFVIAAGLNLVEKLGGPEVDPGLVNIWVPAVVVLFVFLLPSLAPGRATLGQRCAWIRITGGDGRGAAAWRAGLRTILGFGGITFFFQISTSINDNPDLPWLSSAVMLYAVLSALCFWLIPRARSLAGVLTGTGFADRRA</sequence>
<dbReference type="InterPro" id="IPR006976">
    <property type="entry name" value="VanZ-like"/>
</dbReference>
<reference evidence="4 5" key="1">
    <citation type="submission" date="2018-01" db="EMBL/GenBank/DDBJ databases">
        <title>Glutamicibacter soli strain NHPC-3 Whole genome sequence and assembly.</title>
        <authorList>
            <person name="Choudhury P."/>
            <person name="Gupta D."/>
            <person name="Sengupta K."/>
            <person name="Jawed A."/>
            <person name="Sultana N."/>
            <person name="Saha P."/>
        </authorList>
    </citation>
    <scope>NUCLEOTIDE SEQUENCE [LARGE SCALE GENOMIC DNA]</scope>
    <source>
        <strain evidence="4 5">NHPC-3</strain>
    </source>
</reference>